<dbReference type="Pfam" id="PF02880">
    <property type="entry name" value="PGM_PMM_III"/>
    <property type="match status" value="1"/>
</dbReference>
<dbReference type="GO" id="GO:0046872">
    <property type="term" value="F:metal ion binding"/>
    <property type="evidence" value="ECO:0007669"/>
    <property type="project" value="UniProtKB-KW"/>
</dbReference>
<comment type="cofactor">
    <cofactor evidence="1">
        <name>Mg(2+)</name>
        <dbReference type="ChEBI" id="CHEBI:18420"/>
    </cofactor>
</comment>
<dbReference type="GO" id="GO:0005975">
    <property type="term" value="P:carbohydrate metabolic process"/>
    <property type="evidence" value="ECO:0007669"/>
    <property type="project" value="InterPro"/>
</dbReference>
<name>A0A447PF85_SALET</name>
<feature type="domain" description="Alpha-D-phosphohexomutase alpha/beta/alpha" evidence="6">
    <location>
        <begin position="1"/>
        <end position="45"/>
    </location>
</feature>
<protein>
    <submittedName>
        <fullName evidence="7">Phosphomannomutase</fullName>
        <ecNumber evidence="7">5.4.2.8</ecNumber>
    </submittedName>
</protein>
<evidence type="ECO:0000256" key="3">
    <source>
        <dbReference type="ARBA" id="ARBA00022723"/>
    </source>
</evidence>
<dbReference type="GO" id="GO:0004615">
    <property type="term" value="F:phosphomannomutase activity"/>
    <property type="evidence" value="ECO:0007669"/>
    <property type="project" value="UniProtKB-EC"/>
</dbReference>
<evidence type="ECO:0000313" key="8">
    <source>
        <dbReference type="Proteomes" id="UP000273655"/>
    </source>
</evidence>
<evidence type="ECO:0000256" key="5">
    <source>
        <dbReference type="ARBA" id="ARBA00023235"/>
    </source>
</evidence>
<dbReference type="Proteomes" id="UP000273655">
    <property type="component" value="Chromosome 1"/>
</dbReference>
<dbReference type="EMBL" id="LR134148">
    <property type="protein sequence ID" value="VEA35956.1"/>
    <property type="molecule type" value="Genomic_DNA"/>
</dbReference>
<dbReference type="SUPFAM" id="SSF53738">
    <property type="entry name" value="Phosphoglucomutase, first 3 domains"/>
    <property type="match status" value="1"/>
</dbReference>
<evidence type="ECO:0000259" key="6">
    <source>
        <dbReference type="Pfam" id="PF02880"/>
    </source>
</evidence>
<proteinExistence type="predicted"/>
<reference evidence="7 8" key="1">
    <citation type="submission" date="2018-12" db="EMBL/GenBank/DDBJ databases">
        <authorList>
            <consortium name="Pathogen Informatics"/>
        </authorList>
    </citation>
    <scope>NUCLEOTIDE SEQUENCE [LARGE SCALE GENOMIC DNA]</scope>
    <source>
        <strain evidence="7 8">NCTC8271</strain>
    </source>
</reference>
<evidence type="ECO:0000256" key="2">
    <source>
        <dbReference type="ARBA" id="ARBA00022553"/>
    </source>
</evidence>
<evidence type="ECO:0000256" key="1">
    <source>
        <dbReference type="ARBA" id="ARBA00001946"/>
    </source>
</evidence>
<dbReference type="InterPro" id="IPR005846">
    <property type="entry name" value="A-D-PHexomutase_a/b/a-III"/>
</dbReference>
<dbReference type="Gene3D" id="3.40.120.10">
    <property type="entry name" value="Alpha-D-Glucose-1,6-Bisphosphate, subunit A, domain 3"/>
    <property type="match status" value="2"/>
</dbReference>
<evidence type="ECO:0000313" key="7">
    <source>
        <dbReference type="EMBL" id="VEA35956.1"/>
    </source>
</evidence>
<evidence type="ECO:0000256" key="4">
    <source>
        <dbReference type="ARBA" id="ARBA00022842"/>
    </source>
</evidence>
<gene>
    <name evidence="7" type="primary">manC2</name>
    <name evidence="7" type="ORF">NCTC8271_02287</name>
</gene>
<keyword evidence="5 7" id="KW-0413">Isomerase</keyword>
<keyword evidence="4" id="KW-0460">Magnesium</keyword>
<keyword evidence="2" id="KW-0597">Phosphoprotein</keyword>
<sequence>MRTEDAIYGGEMSAHHYFRDFAYCDSGMIPWLLVAELVCLKEKLLAS</sequence>
<dbReference type="InterPro" id="IPR016055">
    <property type="entry name" value="A-D-PHexomutase_a/b/a-I/II/III"/>
</dbReference>
<keyword evidence="3" id="KW-0479">Metal-binding</keyword>
<accession>A0A447PF85</accession>
<dbReference type="PANTHER" id="PTHR43771:SF1">
    <property type="entry name" value="PHOSPHOMANNOMUTASE"/>
    <property type="match status" value="1"/>
</dbReference>
<dbReference type="EC" id="5.4.2.8" evidence="7"/>
<dbReference type="PANTHER" id="PTHR43771">
    <property type="entry name" value="PHOSPHOMANNOMUTASE"/>
    <property type="match status" value="1"/>
</dbReference>
<organism evidence="7 8">
    <name type="scientific">Salmonella enterica I</name>
    <dbReference type="NCBI Taxonomy" id="59201"/>
    <lineage>
        <taxon>Bacteria</taxon>
        <taxon>Pseudomonadati</taxon>
        <taxon>Pseudomonadota</taxon>
        <taxon>Gammaproteobacteria</taxon>
        <taxon>Enterobacterales</taxon>
        <taxon>Enterobacteriaceae</taxon>
        <taxon>Salmonella</taxon>
    </lineage>
</organism>
<dbReference type="AlphaFoldDB" id="A0A447PF85"/>